<dbReference type="PROSITE" id="PS51257">
    <property type="entry name" value="PROKAR_LIPOPROTEIN"/>
    <property type="match status" value="1"/>
</dbReference>
<keyword evidence="1" id="KW-0449">Lipoprotein</keyword>
<evidence type="ECO:0000313" key="1">
    <source>
        <dbReference type="EMBL" id="ASY62111.1"/>
    </source>
</evidence>
<reference evidence="1 2" key="1">
    <citation type="submission" date="2017-08" db="EMBL/GenBank/DDBJ databases">
        <title>Multipartite genome sequences of Sinorhizobium species nodulating soybeans.</title>
        <authorList>
            <person name="Tian C.F."/>
        </authorList>
    </citation>
    <scope>NUCLEOTIDE SEQUENCE [LARGE SCALE GENOMIC DNA]</scope>
    <source>
        <strain evidence="1 2">CCBAU 05684</strain>
    </source>
</reference>
<organism evidence="1 2">
    <name type="scientific">Sinorhizobium sojae CCBAU 05684</name>
    <dbReference type="NCBI Taxonomy" id="716928"/>
    <lineage>
        <taxon>Bacteria</taxon>
        <taxon>Pseudomonadati</taxon>
        <taxon>Pseudomonadota</taxon>
        <taxon>Alphaproteobacteria</taxon>
        <taxon>Hyphomicrobiales</taxon>
        <taxon>Rhizobiaceae</taxon>
        <taxon>Sinorhizobium/Ensifer group</taxon>
        <taxon>Sinorhizobium</taxon>
    </lineage>
</organism>
<name>A0A249P859_9HYPH</name>
<dbReference type="eggNOG" id="COG4520">
    <property type="taxonomic scope" value="Bacteria"/>
</dbReference>
<proteinExistence type="predicted"/>
<dbReference type="PIRSF" id="PIRSF002721">
    <property type="entry name" value="Surface_antigen_Rickettsia"/>
    <property type="match status" value="1"/>
</dbReference>
<dbReference type="RefSeq" id="WP_095694195.1">
    <property type="nucleotide sequence ID" value="NZ_CP023067.1"/>
</dbReference>
<dbReference type="KEGG" id="esj:SJ05684_c06470"/>
<evidence type="ECO:0000313" key="2">
    <source>
        <dbReference type="Proteomes" id="UP000217211"/>
    </source>
</evidence>
<keyword evidence="2" id="KW-1185">Reference proteome</keyword>
<dbReference type="AlphaFoldDB" id="A0A249P859"/>
<accession>A0A249P859</accession>
<dbReference type="InterPro" id="IPR016364">
    <property type="entry name" value="Surface_antigen_Rickettsia"/>
</dbReference>
<gene>
    <name evidence="1" type="ORF">SJ05684_c06470</name>
</gene>
<sequence>MRIGAEFGQALASGGRIAIVASAVALAGCATSSGSRGTAAAALGSTTTGGASSSTYIEALQGGVIARLSGVDLSKSDRQRALEAEYRALEAAPGGQPVLWEGQGVSGSVVAAAPYQVGSQNCRQYSHTVTITGQSTTARGAACRNSDGSWTPLT</sequence>
<dbReference type="Proteomes" id="UP000217211">
    <property type="component" value="Chromosome"/>
</dbReference>
<dbReference type="EMBL" id="CP023067">
    <property type="protein sequence ID" value="ASY62111.1"/>
    <property type="molecule type" value="Genomic_DNA"/>
</dbReference>
<protein>
    <submittedName>
        <fullName evidence="1">Outer membrane lipoprotein-related protein</fullName>
    </submittedName>
</protein>